<dbReference type="PANTHER" id="PTHR42767:SF1">
    <property type="entry name" value="ENDO-BETA-1,6-GALACTANASE-LIKE DOMAIN-CONTAINING PROTEIN"/>
    <property type="match status" value="1"/>
</dbReference>
<accession>A0A226DQ78</accession>
<name>A0A226DQ78_FOLCA</name>
<organism evidence="1 2">
    <name type="scientific">Folsomia candida</name>
    <name type="common">Springtail</name>
    <dbReference type="NCBI Taxonomy" id="158441"/>
    <lineage>
        <taxon>Eukaryota</taxon>
        <taxon>Metazoa</taxon>
        <taxon>Ecdysozoa</taxon>
        <taxon>Arthropoda</taxon>
        <taxon>Hexapoda</taxon>
        <taxon>Collembola</taxon>
        <taxon>Entomobryomorpha</taxon>
        <taxon>Isotomoidea</taxon>
        <taxon>Isotomidae</taxon>
        <taxon>Proisotominae</taxon>
        <taxon>Folsomia</taxon>
    </lineage>
</organism>
<dbReference type="EMBL" id="LNIX01000014">
    <property type="protein sequence ID" value="OXA46827.1"/>
    <property type="molecule type" value="Genomic_DNA"/>
</dbReference>
<proteinExistence type="predicted"/>
<gene>
    <name evidence="1" type="ORF">Fcan01_18412</name>
</gene>
<dbReference type="AlphaFoldDB" id="A0A226DQ78"/>
<comment type="caution">
    <text evidence="1">The sequence shown here is derived from an EMBL/GenBank/DDBJ whole genome shotgun (WGS) entry which is preliminary data.</text>
</comment>
<protein>
    <submittedName>
        <fullName evidence="1">Endo-beta-1,6-galactanase</fullName>
    </submittedName>
</protein>
<evidence type="ECO:0000313" key="2">
    <source>
        <dbReference type="Proteomes" id="UP000198287"/>
    </source>
</evidence>
<dbReference type="OrthoDB" id="2012278at2759"/>
<dbReference type="InterPro" id="IPR039743">
    <property type="entry name" value="6GAL/EXGAL"/>
</dbReference>
<dbReference type="Proteomes" id="UP000198287">
    <property type="component" value="Unassembled WGS sequence"/>
</dbReference>
<dbReference type="PANTHER" id="PTHR42767">
    <property type="entry name" value="ENDO-BETA-1,6-GALACTANASE"/>
    <property type="match status" value="1"/>
</dbReference>
<keyword evidence="2" id="KW-1185">Reference proteome</keyword>
<sequence length="249" mass="27293">MTLFLVYWQIVESINEWGVISVPYRFDAKLEEVTVNSGYYGLMQFSKYIRQGMQLIYVSDGESVAAFDPTAKTLSVTRSSATEKHESVGDHVTLGGRKVTLRVPETSITTTVISGVTYVSGQDRNLIVNPTFELGFGVTSDSNLPTGRMYLTLFASTTGADTSIEGWADGKLEAVRVLNHRIGYRSYGISFPARSGGNVTIRVRSSSSHGPVWVDDAVMYYVPQADQSGGSVIKVTAFLVIINLLFTLF</sequence>
<dbReference type="GO" id="GO:0004553">
    <property type="term" value="F:hydrolase activity, hydrolyzing O-glycosyl compounds"/>
    <property type="evidence" value="ECO:0007669"/>
    <property type="project" value="InterPro"/>
</dbReference>
<reference evidence="1 2" key="1">
    <citation type="submission" date="2015-12" db="EMBL/GenBank/DDBJ databases">
        <title>The genome of Folsomia candida.</title>
        <authorList>
            <person name="Faddeeva A."/>
            <person name="Derks M.F."/>
            <person name="Anvar Y."/>
            <person name="Smit S."/>
            <person name="Van Straalen N."/>
            <person name="Roelofs D."/>
        </authorList>
    </citation>
    <scope>NUCLEOTIDE SEQUENCE [LARGE SCALE GENOMIC DNA]</scope>
    <source>
        <strain evidence="1 2">VU population</strain>
        <tissue evidence="1">Whole body</tissue>
    </source>
</reference>
<evidence type="ECO:0000313" key="1">
    <source>
        <dbReference type="EMBL" id="OXA46827.1"/>
    </source>
</evidence>